<dbReference type="PROSITE" id="PS00371">
    <property type="entry name" value="PTS_EIIA_TYPE_1_HIS"/>
    <property type="match status" value="1"/>
</dbReference>
<gene>
    <name evidence="8" type="primary">ptsG</name>
    <name evidence="8" type="ORF">CLOTH_07680</name>
</gene>
<evidence type="ECO:0000256" key="6">
    <source>
        <dbReference type="ARBA" id="ARBA00022777"/>
    </source>
</evidence>
<dbReference type="Gene3D" id="2.70.70.10">
    <property type="entry name" value="Glucose Permease (Domain IIA)"/>
    <property type="match status" value="1"/>
</dbReference>
<dbReference type="PANTHER" id="PTHR45008">
    <property type="entry name" value="PTS SYSTEM GLUCOSE-SPECIFIC EIIA COMPONENT"/>
    <property type="match status" value="1"/>
</dbReference>
<comment type="subcellular location">
    <subcellularLocation>
        <location evidence="1">Cytoplasm</location>
    </subcellularLocation>
</comment>
<evidence type="ECO:0000313" key="9">
    <source>
        <dbReference type="Proteomes" id="UP000190140"/>
    </source>
</evidence>
<organism evidence="8 9">
    <name type="scientific">Alkalithermobacter paradoxus</name>
    <dbReference type="NCBI Taxonomy" id="29349"/>
    <lineage>
        <taxon>Bacteria</taxon>
        <taxon>Bacillati</taxon>
        <taxon>Bacillota</taxon>
        <taxon>Clostridia</taxon>
        <taxon>Peptostreptococcales</taxon>
        <taxon>Tepidibacteraceae</taxon>
        <taxon>Alkalithermobacter</taxon>
    </lineage>
</organism>
<keyword evidence="2" id="KW-0813">Transport</keyword>
<dbReference type="PANTHER" id="PTHR45008:SF1">
    <property type="entry name" value="PTS SYSTEM GLUCOSE-SPECIFIC EIIA COMPONENT"/>
    <property type="match status" value="1"/>
</dbReference>
<dbReference type="GO" id="GO:0009401">
    <property type="term" value="P:phosphoenolpyruvate-dependent sugar phosphotransferase system"/>
    <property type="evidence" value="ECO:0007669"/>
    <property type="project" value="UniProtKB-KW"/>
</dbReference>
<evidence type="ECO:0000256" key="4">
    <source>
        <dbReference type="ARBA" id="ARBA00022679"/>
    </source>
</evidence>
<keyword evidence="5" id="KW-0598">Phosphotransferase system</keyword>
<evidence type="ECO:0000256" key="2">
    <source>
        <dbReference type="ARBA" id="ARBA00022448"/>
    </source>
</evidence>
<keyword evidence="9" id="KW-1185">Reference proteome</keyword>
<name>A0A1V4I903_9FIRM</name>
<feature type="domain" description="PTS EIIA type-1" evidence="7">
    <location>
        <begin position="49"/>
        <end position="153"/>
    </location>
</feature>
<dbReference type="InterPro" id="IPR001127">
    <property type="entry name" value="PTS_EIIA_1_perm"/>
</dbReference>
<dbReference type="PROSITE" id="PS51093">
    <property type="entry name" value="PTS_EIIA_TYPE_1"/>
    <property type="match status" value="1"/>
</dbReference>
<accession>A0A1V4I903</accession>
<comment type="caution">
    <text evidence="8">The sequence shown here is derived from an EMBL/GenBank/DDBJ whole genome shotgun (WGS) entry which is preliminary data.</text>
</comment>
<protein>
    <submittedName>
        <fullName evidence="8">PTS system glucose-specific EIICBA component</fullName>
    </submittedName>
</protein>
<dbReference type="Proteomes" id="UP000190140">
    <property type="component" value="Unassembled WGS sequence"/>
</dbReference>
<evidence type="ECO:0000256" key="5">
    <source>
        <dbReference type="ARBA" id="ARBA00022683"/>
    </source>
</evidence>
<dbReference type="GO" id="GO:0005737">
    <property type="term" value="C:cytoplasm"/>
    <property type="evidence" value="ECO:0007669"/>
    <property type="project" value="UniProtKB-SubCell"/>
</dbReference>
<dbReference type="Pfam" id="PF00358">
    <property type="entry name" value="PTS_EIIA_1"/>
    <property type="match status" value="1"/>
</dbReference>
<dbReference type="NCBIfam" id="TIGR00830">
    <property type="entry name" value="PTBA"/>
    <property type="match status" value="1"/>
</dbReference>
<dbReference type="EMBL" id="MZGW01000002">
    <property type="protein sequence ID" value="OPJ56364.1"/>
    <property type="molecule type" value="Genomic_DNA"/>
</dbReference>
<dbReference type="STRING" id="29349.CLOTH_07680"/>
<evidence type="ECO:0000256" key="1">
    <source>
        <dbReference type="ARBA" id="ARBA00004496"/>
    </source>
</evidence>
<proteinExistence type="predicted"/>
<dbReference type="RefSeq" id="WP_331721993.1">
    <property type="nucleotide sequence ID" value="NZ_MZGW01000002.1"/>
</dbReference>
<dbReference type="SUPFAM" id="SSF51261">
    <property type="entry name" value="Duplicated hybrid motif"/>
    <property type="match status" value="1"/>
</dbReference>
<keyword evidence="4" id="KW-0808">Transferase</keyword>
<evidence type="ECO:0000313" key="8">
    <source>
        <dbReference type="EMBL" id="OPJ56364.1"/>
    </source>
</evidence>
<sequence length="180" mass="19488">MRKLLESLKQTFTQKTADNEVKEVNVESKDTTFVSPLSGKLLNIEEVPDQVFSQRIMGDGFAIEPNCGKVVSPVNGTVATLFHTKHAIGLVSDDGQEILIHFGIDTVNLGGEGFEALVSEGDKVKVGQTILNVDIDKIKGKVPSLITPVIFTNLKENEKISVEVGKEVKAGDKDIVSIVK</sequence>
<reference evidence="8 9" key="1">
    <citation type="submission" date="2017-03" db="EMBL/GenBank/DDBJ databases">
        <title>Genome sequence of Clostridium thermoalcaliphilum DSM 7309.</title>
        <authorList>
            <person name="Poehlein A."/>
            <person name="Daniel R."/>
        </authorList>
    </citation>
    <scope>NUCLEOTIDE SEQUENCE [LARGE SCALE GENOMIC DNA]</scope>
    <source>
        <strain evidence="8 9">DSM 7309</strain>
    </source>
</reference>
<dbReference type="InterPro" id="IPR050890">
    <property type="entry name" value="PTS_EIIA_component"/>
</dbReference>
<dbReference type="FunFam" id="2.70.70.10:FF:000001">
    <property type="entry name" value="PTS system glucose-specific IIA component"/>
    <property type="match status" value="1"/>
</dbReference>
<keyword evidence="6" id="KW-0418">Kinase</keyword>
<keyword evidence="3" id="KW-0762">Sugar transport</keyword>
<dbReference type="AlphaFoldDB" id="A0A1V4I903"/>
<evidence type="ECO:0000259" key="7">
    <source>
        <dbReference type="PROSITE" id="PS51093"/>
    </source>
</evidence>
<evidence type="ECO:0000256" key="3">
    <source>
        <dbReference type="ARBA" id="ARBA00022597"/>
    </source>
</evidence>
<dbReference type="InterPro" id="IPR011055">
    <property type="entry name" value="Dup_hybrid_motif"/>
</dbReference>
<dbReference type="GO" id="GO:0016301">
    <property type="term" value="F:kinase activity"/>
    <property type="evidence" value="ECO:0007669"/>
    <property type="project" value="UniProtKB-KW"/>
</dbReference>